<dbReference type="AlphaFoldDB" id="A0A3P5XYS4"/>
<reference evidence="2 3" key="1">
    <citation type="submission" date="2018-11" db="EMBL/GenBank/DDBJ databases">
        <authorList>
            <person name="Criscuolo A."/>
        </authorList>
    </citation>
    <scope>NUCLEOTIDE SEQUENCE [LARGE SCALE GENOMIC DNA]</scope>
    <source>
        <strain evidence="2">ACIP111625</strain>
    </source>
</reference>
<keyword evidence="1" id="KW-0472">Membrane</keyword>
<sequence length="328" mass="34625">MRNRMRMLQAATALLYMGPLLGGLAGYGPALVVPFVSIFMLWLVLLRPHRWPQEAREWLTFPAWGAALTLLLSQTLFVAVLFGVGRGLGGVMGFLPMFHPLLPVAVSFLALPLMRLVWNPELSLESDETIDELIIRARRSGARPPAPVADDALALLLALSNRVGDEAEVMVGHLDRFLDTGDVWARLAALTEALDGAPPGQHEALRIAVILRATDPCPQPECAVPGELRTAFAAAGAAPDLLALLAVRGAALLRRIPGAAAHFPPARVVADLAADCAGDAAVRALDTLAAALRAHEEASVPEEKPLRAAAAAAPRVFAPAPLPAARGA</sequence>
<gene>
    <name evidence="2" type="ORF">XINFAN_03750</name>
</gene>
<dbReference type="OrthoDB" id="7644678at2"/>
<accession>A0A3P5XYS4</accession>
<dbReference type="Proteomes" id="UP000277498">
    <property type="component" value="Unassembled WGS sequence"/>
</dbReference>
<dbReference type="EMBL" id="UXAW01000113">
    <property type="protein sequence ID" value="VDC33303.1"/>
    <property type="molecule type" value="Genomic_DNA"/>
</dbReference>
<keyword evidence="1" id="KW-0812">Transmembrane</keyword>
<organism evidence="2 3">
    <name type="scientific">Pseudogemmobacter humi</name>
    <dbReference type="NCBI Taxonomy" id="2483812"/>
    <lineage>
        <taxon>Bacteria</taxon>
        <taxon>Pseudomonadati</taxon>
        <taxon>Pseudomonadota</taxon>
        <taxon>Alphaproteobacteria</taxon>
        <taxon>Rhodobacterales</taxon>
        <taxon>Paracoccaceae</taxon>
        <taxon>Pseudogemmobacter</taxon>
    </lineage>
</organism>
<keyword evidence="1" id="KW-1133">Transmembrane helix</keyword>
<proteinExistence type="predicted"/>
<protein>
    <submittedName>
        <fullName evidence="2">Uncharacterized protein</fullName>
    </submittedName>
</protein>
<evidence type="ECO:0000313" key="3">
    <source>
        <dbReference type="Proteomes" id="UP000277498"/>
    </source>
</evidence>
<name>A0A3P5XYS4_9RHOB</name>
<feature type="transmembrane region" description="Helical" evidence="1">
    <location>
        <begin position="61"/>
        <end position="85"/>
    </location>
</feature>
<feature type="transmembrane region" description="Helical" evidence="1">
    <location>
        <begin position="97"/>
        <end position="118"/>
    </location>
</feature>
<evidence type="ECO:0000256" key="1">
    <source>
        <dbReference type="SAM" id="Phobius"/>
    </source>
</evidence>
<evidence type="ECO:0000313" key="2">
    <source>
        <dbReference type="EMBL" id="VDC33303.1"/>
    </source>
</evidence>
<keyword evidence="3" id="KW-1185">Reference proteome</keyword>
<dbReference type="RefSeq" id="WP_124088433.1">
    <property type="nucleotide sequence ID" value="NZ_UXAW01000113.1"/>
</dbReference>